<dbReference type="Gene3D" id="6.10.250.1890">
    <property type="match status" value="1"/>
</dbReference>
<dbReference type="PROSITE" id="PS00977">
    <property type="entry name" value="FAD_G3PDH_1"/>
    <property type="match status" value="1"/>
</dbReference>
<dbReference type="InterPro" id="IPR006076">
    <property type="entry name" value="FAD-dep_OxRdtase"/>
</dbReference>
<evidence type="ECO:0000259" key="7">
    <source>
        <dbReference type="Pfam" id="PF01266"/>
    </source>
</evidence>
<keyword evidence="10" id="KW-1185">Reference proteome</keyword>
<evidence type="ECO:0000256" key="2">
    <source>
        <dbReference type="ARBA" id="ARBA00007330"/>
    </source>
</evidence>
<gene>
    <name evidence="9" type="primary">glpD</name>
    <name evidence="9" type="ORF">GCM10007350_01320</name>
</gene>
<dbReference type="EMBL" id="BMYO01000001">
    <property type="protein sequence ID" value="GHD55527.1"/>
    <property type="molecule type" value="Genomic_DNA"/>
</dbReference>
<dbReference type="Gene3D" id="3.50.50.60">
    <property type="entry name" value="FAD/NAD(P)-binding domain"/>
    <property type="match status" value="1"/>
</dbReference>
<dbReference type="InterPro" id="IPR038299">
    <property type="entry name" value="DAO_C_sf"/>
</dbReference>
<dbReference type="Pfam" id="PF16901">
    <property type="entry name" value="DAO_C"/>
    <property type="match status" value="1"/>
</dbReference>
<dbReference type="NCBIfam" id="NF009906">
    <property type="entry name" value="PRK13369.1"/>
    <property type="match status" value="1"/>
</dbReference>
<dbReference type="EC" id="1.1.5.3" evidence="6"/>
<keyword evidence="5 6" id="KW-0560">Oxidoreductase</keyword>
<organism evidence="9 10">
    <name type="scientific">Jeongeupia chitinilytica</name>
    <dbReference type="NCBI Taxonomy" id="1041641"/>
    <lineage>
        <taxon>Bacteria</taxon>
        <taxon>Pseudomonadati</taxon>
        <taxon>Pseudomonadota</taxon>
        <taxon>Betaproteobacteria</taxon>
        <taxon>Neisseriales</taxon>
        <taxon>Chitinibacteraceae</taxon>
        <taxon>Jeongeupia</taxon>
    </lineage>
</organism>
<evidence type="ECO:0000259" key="8">
    <source>
        <dbReference type="Pfam" id="PF16901"/>
    </source>
</evidence>
<keyword evidence="3 6" id="KW-0285">Flavoprotein</keyword>
<evidence type="ECO:0000256" key="6">
    <source>
        <dbReference type="RuleBase" id="RU361217"/>
    </source>
</evidence>
<reference evidence="10" key="1">
    <citation type="journal article" date="2019" name="Int. J. Syst. Evol. Microbiol.">
        <title>The Global Catalogue of Microorganisms (GCM) 10K type strain sequencing project: providing services to taxonomists for standard genome sequencing and annotation.</title>
        <authorList>
            <consortium name="The Broad Institute Genomics Platform"/>
            <consortium name="The Broad Institute Genome Sequencing Center for Infectious Disease"/>
            <person name="Wu L."/>
            <person name="Ma J."/>
        </authorList>
    </citation>
    <scope>NUCLEOTIDE SEQUENCE [LARGE SCALE GENOMIC DNA]</scope>
    <source>
        <strain evidence="10">KCTC 23701</strain>
    </source>
</reference>
<accession>A0ABQ3GVL2</accession>
<dbReference type="PANTHER" id="PTHR11985:SF15">
    <property type="entry name" value="GLYCEROL-3-PHOSPHATE DEHYDROGENASE, MITOCHONDRIAL"/>
    <property type="match status" value="1"/>
</dbReference>
<dbReference type="PROSITE" id="PS00978">
    <property type="entry name" value="FAD_G3PDH_2"/>
    <property type="match status" value="1"/>
</dbReference>
<sequence>MNRLPGLPSCDLLIVGGGINGAGIARDAAGRGLNVVLCEQDDLAGHTSSASTKLIHGGLRYLEHREFALVRKSLQERETLLRLAPHIVRPLRFVMPHDANQRPAWLIRTGLFLYDHLAGRQLLPGSARVALARHPAGRGLKSGFRTGFTYSDGWVDDARLVVLNALDASERGARILTRTRCRGIVREADHWLATLQQQDGSTLQLAARAIVNATGPWAGDFASPTDPAAARQGLRLVKGSHIVVRKLFDHPYAYVFQNPDRRILFAIPFLRDFTLIGTTDVDFSGDPATVAIDAGEERYLCEMASRYFDKPVTPAQIVWRYSGVRPLLDDESRTASVVTRDYRLQFEPPGLLHVRGGKLTTYRRLAEEAMHILQPHLGHRAPDWTAGQPLPGGDIDTPGTLSAVPDFDAFLARFQSHYRWLPDSLAERYCRQYGSRAARVIGDAVSVPQLGLELVPGLYEAEACYLIEHEWAQTSDDLLWRRTKLGLRCLQGDVERLTAWLDRRAATMTGVAA</sequence>
<proteinExistence type="inferred from homology"/>
<comment type="similarity">
    <text evidence="2 6">Belongs to the FAD-dependent glycerol-3-phosphate dehydrogenase family.</text>
</comment>
<evidence type="ECO:0000256" key="3">
    <source>
        <dbReference type="ARBA" id="ARBA00022630"/>
    </source>
</evidence>
<dbReference type="Proteomes" id="UP000604737">
    <property type="component" value="Unassembled WGS sequence"/>
</dbReference>
<evidence type="ECO:0000256" key="5">
    <source>
        <dbReference type="ARBA" id="ARBA00023002"/>
    </source>
</evidence>
<keyword evidence="4" id="KW-0274">FAD</keyword>
<dbReference type="InterPro" id="IPR036188">
    <property type="entry name" value="FAD/NAD-bd_sf"/>
</dbReference>
<dbReference type="RefSeq" id="WP_189458225.1">
    <property type="nucleotide sequence ID" value="NZ_BMYO01000001.1"/>
</dbReference>
<feature type="domain" description="Alpha-glycerophosphate oxidase C-terminal" evidence="8">
    <location>
        <begin position="385"/>
        <end position="488"/>
    </location>
</feature>
<dbReference type="NCBIfam" id="NF008899">
    <property type="entry name" value="PRK12266.1"/>
    <property type="match status" value="1"/>
</dbReference>
<evidence type="ECO:0000313" key="10">
    <source>
        <dbReference type="Proteomes" id="UP000604737"/>
    </source>
</evidence>
<protein>
    <recommendedName>
        <fullName evidence="6">Glycerol-3-phosphate dehydrogenase</fullName>
        <ecNumber evidence="6">1.1.5.3</ecNumber>
    </recommendedName>
</protein>
<dbReference type="Gene3D" id="1.10.8.870">
    <property type="entry name" value="Alpha-glycerophosphate oxidase, cap domain"/>
    <property type="match status" value="1"/>
</dbReference>
<dbReference type="InterPro" id="IPR000447">
    <property type="entry name" value="G3P_DH_FAD-dep"/>
</dbReference>
<dbReference type="Pfam" id="PF01266">
    <property type="entry name" value="DAO"/>
    <property type="match status" value="1"/>
</dbReference>
<evidence type="ECO:0000256" key="4">
    <source>
        <dbReference type="ARBA" id="ARBA00022827"/>
    </source>
</evidence>
<dbReference type="PRINTS" id="PR01001">
    <property type="entry name" value="FADG3PDH"/>
</dbReference>
<dbReference type="Gene3D" id="3.30.9.10">
    <property type="entry name" value="D-Amino Acid Oxidase, subunit A, domain 2"/>
    <property type="match status" value="1"/>
</dbReference>
<comment type="cofactor">
    <cofactor evidence="1 6">
        <name>FAD</name>
        <dbReference type="ChEBI" id="CHEBI:57692"/>
    </cofactor>
</comment>
<comment type="caution">
    <text evidence="9">The sequence shown here is derived from an EMBL/GenBank/DDBJ whole genome shotgun (WGS) entry which is preliminary data.</text>
</comment>
<dbReference type="SUPFAM" id="SSF51905">
    <property type="entry name" value="FAD/NAD(P)-binding domain"/>
    <property type="match status" value="1"/>
</dbReference>
<evidence type="ECO:0000313" key="9">
    <source>
        <dbReference type="EMBL" id="GHD55527.1"/>
    </source>
</evidence>
<comment type="catalytic activity">
    <reaction evidence="6">
        <text>a quinone + sn-glycerol 3-phosphate = dihydroxyacetone phosphate + a quinol</text>
        <dbReference type="Rhea" id="RHEA:18977"/>
        <dbReference type="ChEBI" id="CHEBI:24646"/>
        <dbReference type="ChEBI" id="CHEBI:57597"/>
        <dbReference type="ChEBI" id="CHEBI:57642"/>
        <dbReference type="ChEBI" id="CHEBI:132124"/>
        <dbReference type="EC" id="1.1.5.3"/>
    </reaction>
</comment>
<feature type="domain" description="FAD dependent oxidoreductase" evidence="7">
    <location>
        <begin position="11"/>
        <end position="356"/>
    </location>
</feature>
<name>A0ABQ3GVL2_9NEIS</name>
<evidence type="ECO:0000256" key="1">
    <source>
        <dbReference type="ARBA" id="ARBA00001974"/>
    </source>
</evidence>
<dbReference type="PANTHER" id="PTHR11985">
    <property type="entry name" value="GLYCEROL-3-PHOSPHATE DEHYDROGENASE"/>
    <property type="match status" value="1"/>
</dbReference>
<dbReference type="InterPro" id="IPR031656">
    <property type="entry name" value="DAO_C"/>
</dbReference>